<dbReference type="GO" id="GO:0005737">
    <property type="term" value="C:cytoplasm"/>
    <property type="evidence" value="ECO:0007669"/>
    <property type="project" value="TreeGrafter"/>
</dbReference>
<dbReference type="SUPFAM" id="SSF101904">
    <property type="entry name" value="GyrA/ParC C-terminal domain-like"/>
    <property type="match status" value="1"/>
</dbReference>
<dbReference type="Pfam" id="PF03989">
    <property type="entry name" value="DNA_gyraseA_C"/>
    <property type="match status" value="4"/>
</dbReference>
<dbReference type="InterPro" id="IPR006691">
    <property type="entry name" value="GyrA/parC_rep"/>
</dbReference>
<dbReference type="GO" id="GO:0003918">
    <property type="term" value="F:DNA topoisomerase type II (double strand cut, ATP-hydrolyzing) activity"/>
    <property type="evidence" value="ECO:0007669"/>
    <property type="project" value="TreeGrafter"/>
</dbReference>
<dbReference type="Gene3D" id="2.120.10.90">
    <property type="entry name" value="DNA gyrase/topoisomerase IV, subunit A, C-terminal"/>
    <property type="match status" value="1"/>
</dbReference>
<dbReference type="AlphaFoldDB" id="A0A0P6XDR3"/>
<dbReference type="GO" id="GO:0005524">
    <property type="term" value="F:ATP binding"/>
    <property type="evidence" value="ECO:0007669"/>
    <property type="project" value="InterPro"/>
</dbReference>
<dbReference type="InterPro" id="IPR035516">
    <property type="entry name" value="Gyrase/topoIV_suA_C"/>
</dbReference>
<dbReference type="STRING" id="1134406.ADN00_00350"/>
<comment type="caution">
    <text evidence="1">The sequence shown here is derived from an EMBL/GenBank/DDBJ whole genome shotgun (WGS) entry which is preliminary data.</text>
</comment>
<evidence type="ECO:0000313" key="2">
    <source>
        <dbReference type="Proteomes" id="UP000050417"/>
    </source>
</evidence>
<dbReference type="PANTHER" id="PTHR43493:SF1">
    <property type="entry name" value="DNA TOPOISOMERASE 4 SUBUNIT A"/>
    <property type="match status" value="1"/>
</dbReference>
<dbReference type="OrthoDB" id="156274at2"/>
<dbReference type="EMBL" id="LGCL01000002">
    <property type="protein sequence ID" value="KPL81029.1"/>
    <property type="molecule type" value="Genomic_DNA"/>
</dbReference>
<dbReference type="GO" id="GO:0006265">
    <property type="term" value="P:DNA topological change"/>
    <property type="evidence" value="ECO:0007669"/>
    <property type="project" value="InterPro"/>
</dbReference>
<dbReference type="InterPro" id="IPR050220">
    <property type="entry name" value="Type_II_DNA_Topoisomerases"/>
</dbReference>
<name>A0A0P6XDR3_9CHLR</name>
<dbReference type="PANTHER" id="PTHR43493">
    <property type="entry name" value="DNA GYRASE/TOPOISOMERASE SUBUNIT A"/>
    <property type="match status" value="1"/>
</dbReference>
<dbReference type="GO" id="GO:0003677">
    <property type="term" value="F:DNA binding"/>
    <property type="evidence" value="ECO:0007669"/>
    <property type="project" value="InterPro"/>
</dbReference>
<organism evidence="1 2">
    <name type="scientific">Ornatilinea apprima</name>
    <dbReference type="NCBI Taxonomy" id="1134406"/>
    <lineage>
        <taxon>Bacteria</taxon>
        <taxon>Bacillati</taxon>
        <taxon>Chloroflexota</taxon>
        <taxon>Anaerolineae</taxon>
        <taxon>Anaerolineales</taxon>
        <taxon>Anaerolineaceae</taxon>
        <taxon>Ornatilinea</taxon>
    </lineage>
</organism>
<proteinExistence type="predicted"/>
<accession>A0A0P6XDR3</accession>
<keyword evidence="2" id="KW-1185">Reference proteome</keyword>
<evidence type="ECO:0000313" key="1">
    <source>
        <dbReference type="EMBL" id="KPL81029.1"/>
    </source>
</evidence>
<sequence length="346" mass="37673">MERPPIDHIPVDVIQYIEYLESELARLKGKRDQRATTVLEDKADLSPVDYKEPPTSFNLVTFSQKGAVKRTNRGEYTRQRRGGIGVFDIETDQNDHPTLVVIADEPHTLILFSDHAKAYRLPVTKLEAHQIRSKGEYLSSKINLTPGETITAALPEQAAGYIALISKSGKVRCLRHHLFGEHMKPGTAMYKFEDFGPLASVCWTTGDADLFVVTRNGMGIRFSEKIVNPQGTQAIKLSDGDEVVSVVSVNEDDGVLVIGADGKGTIRLMSGFAPNKSAGGSGKIVIKSDKVAGALLAEADADIFLISKLSKIIRFHISDVPETTGVVQGVNCMSLRADEVIAIAKS</sequence>
<dbReference type="RefSeq" id="WP_075060967.1">
    <property type="nucleotide sequence ID" value="NZ_LGCL01000002.1"/>
</dbReference>
<protein>
    <recommendedName>
        <fullName evidence="3">DNA gyrase subunit A</fullName>
    </recommendedName>
</protein>
<dbReference type="Proteomes" id="UP000050417">
    <property type="component" value="Unassembled WGS sequence"/>
</dbReference>
<dbReference type="GO" id="GO:0009330">
    <property type="term" value="C:DNA topoisomerase type II (double strand cut, ATP-hydrolyzing) complex"/>
    <property type="evidence" value="ECO:0007669"/>
    <property type="project" value="TreeGrafter"/>
</dbReference>
<reference evidence="1 2" key="1">
    <citation type="submission" date="2015-07" db="EMBL/GenBank/DDBJ databases">
        <title>Genome sequence of Ornatilinea apprima DSM 23815.</title>
        <authorList>
            <person name="Hemp J."/>
            <person name="Ward L.M."/>
            <person name="Pace L.A."/>
            <person name="Fischer W.W."/>
        </authorList>
    </citation>
    <scope>NUCLEOTIDE SEQUENCE [LARGE SCALE GENOMIC DNA]</scope>
    <source>
        <strain evidence="1 2">P3M-1</strain>
    </source>
</reference>
<gene>
    <name evidence="1" type="ORF">ADN00_00350</name>
</gene>
<evidence type="ECO:0008006" key="3">
    <source>
        <dbReference type="Google" id="ProtNLM"/>
    </source>
</evidence>